<proteinExistence type="predicted"/>
<dbReference type="Gene3D" id="3.40.50.620">
    <property type="entry name" value="HUPs"/>
    <property type="match status" value="1"/>
</dbReference>
<evidence type="ECO:0000313" key="3">
    <source>
        <dbReference type="Proteomes" id="UP000005266"/>
    </source>
</evidence>
<reference evidence="2 3" key="1">
    <citation type="journal article" date="2013" name="Extremophiles">
        <title>Genomic analysis of cold-active Colwelliaphage 9A and psychrophilic phage-host interactions.</title>
        <authorList>
            <person name="Colangelo-Lillis J.R."/>
            <person name="Deming J.W."/>
        </authorList>
    </citation>
    <scope>NUCLEOTIDE SEQUENCE [LARGE SCALE GENOMIC DNA]</scope>
    <source>
        <strain evidence="2">9A</strain>
    </source>
</reference>
<dbReference type="RefSeq" id="YP_006489201.1">
    <property type="nucleotide sequence ID" value="NC_018088.1"/>
</dbReference>
<dbReference type="Proteomes" id="UP000005266">
    <property type="component" value="Segment"/>
</dbReference>
<dbReference type="Pfam" id="PF00293">
    <property type="entry name" value="NUDIX"/>
    <property type="match status" value="1"/>
</dbReference>
<accession>I3UM96</accession>
<dbReference type="SUPFAM" id="SSF55811">
    <property type="entry name" value="Nudix"/>
    <property type="match status" value="1"/>
</dbReference>
<dbReference type="PANTHER" id="PTHR43736:SF1">
    <property type="entry name" value="DIHYDRONEOPTERIN TRIPHOSPHATE DIPHOSPHATASE"/>
    <property type="match status" value="1"/>
</dbReference>
<dbReference type="InterPro" id="IPR004821">
    <property type="entry name" value="Cyt_trans-like"/>
</dbReference>
<feature type="domain" description="Nudix hydrolase" evidence="1">
    <location>
        <begin position="217"/>
        <end position="364"/>
    </location>
</feature>
<gene>
    <name evidence="2" type="ORF">COPG_00015</name>
</gene>
<dbReference type="SUPFAM" id="SSF52374">
    <property type="entry name" value="Nucleotidylyl transferase"/>
    <property type="match status" value="1"/>
</dbReference>
<dbReference type="GO" id="GO:0016740">
    <property type="term" value="F:transferase activity"/>
    <property type="evidence" value="ECO:0007669"/>
    <property type="project" value="UniProtKB-KW"/>
</dbReference>
<dbReference type="PANTHER" id="PTHR43736">
    <property type="entry name" value="ADP-RIBOSE PYROPHOSPHATASE"/>
    <property type="match status" value="1"/>
</dbReference>
<name>I3UM96_9CAUD</name>
<dbReference type="EMBL" id="HQ317390">
    <property type="protein sequence ID" value="AFK66611.1"/>
    <property type="molecule type" value="Genomic_DNA"/>
</dbReference>
<evidence type="ECO:0000313" key="2">
    <source>
        <dbReference type="EMBL" id="AFK66611.1"/>
    </source>
</evidence>
<dbReference type="KEGG" id="vg:13165432"/>
<dbReference type="CDD" id="cd18873">
    <property type="entry name" value="NUDIX_NadM_like"/>
    <property type="match status" value="1"/>
</dbReference>
<keyword evidence="2" id="KW-0808">Transferase</keyword>
<protein>
    <submittedName>
        <fullName evidence="2">Cytidyltransferase-like protein</fullName>
    </submittedName>
</protein>
<dbReference type="Pfam" id="PF01467">
    <property type="entry name" value="CTP_transf_like"/>
    <property type="match status" value="1"/>
</dbReference>
<dbReference type="GeneID" id="13165432"/>
<dbReference type="OrthoDB" id="9613at10239"/>
<dbReference type="InterPro" id="IPR014729">
    <property type="entry name" value="Rossmann-like_a/b/a_fold"/>
</dbReference>
<dbReference type="InterPro" id="IPR015797">
    <property type="entry name" value="NUDIX_hydrolase-like_dom_sf"/>
</dbReference>
<dbReference type="NCBIfam" id="TIGR00125">
    <property type="entry name" value="cyt_tran_rel"/>
    <property type="match status" value="1"/>
</dbReference>
<sequence>MEFWKVGIIPMRAQILTMGHVRLITRAKLTCSKLVIVLGSHNEASSVRNPFSAYERENLIREFIDQDSGLKQEDISFRYLEDCTDNDVWVKRFSELLSSIAATHNALKHSQMSMFGSDKDNDVEARKKWTSIHCTHIEPLSVHGDVLSATNIRDIVYGKFSVARKCEIFRRLHIGGKIPKCTQVFLTNYVGVGGEHHLRLCVEAQAIKEHINKYSRGKITHTGDALCVRWAEELYKGQLVRVPELLLIRRGGQFGNGLLAIAGGFMDDGETFRQSADRELFEELSVDSSCKPVISTVNFSAVGRDPRGRVITQAFRFDFKESDLDENVEARSDAKSFEWVPYYQLDKKEMFLDHYDIINELMKEAL</sequence>
<keyword evidence="3" id="KW-1185">Reference proteome</keyword>
<evidence type="ECO:0000259" key="1">
    <source>
        <dbReference type="PROSITE" id="PS51462"/>
    </source>
</evidence>
<dbReference type="PROSITE" id="PS51462">
    <property type="entry name" value="NUDIX"/>
    <property type="match status" value="1"/>
</dbReference>
<dbReference type="InterPro" id="IPR000086">
    <property type="entry name" value="NUDIX_hydrolase_dom"/>
</dbReference>
<dbReference type="Gene3D" id="3.90.79.10">
    <property type="entry name" value="Nucleoside Triphosphate Pyrophosphohydrolase"/>
    <property type="match status" value="1"/>
</dbReference>
<organism evidence="2 3">
    <name type="scientific">Colwellia phage 9A</name>
    <dbReference type="NCBI Taxonomy" id="765765"/>
    <lineage>
        <taxon>Viruses</taxon>
        <taxon>Duplodnaviria</taxon>
        <taxon>Heunggongvirae</taxon>
        <taxon>Uroviricota</taxon>
        <taxon>Caudoviricetes</taxon>
        <taxon>Franklinbayvirus</taxon>
        <taxon>Franklinbayvirus fv9A</taxon>
    </lineage>
</organism>